<proteinExistence type="predicted"/>
<dbReference type="HOGENOM" id="CLU_2562000_0_0_1"/>
<evidence type="ECO:0000313" key="2">
    <source>
        <dbReference type="Proteomes" id="UP000006038"/>
    </source>
</evidence>
<dbReference type="AlphaFoldDB" id="J3LHE4"/>
<keyword evidence="2" id="KW-1185">Reference proteome</keyword>
<accession>J3LHE4</accession>
<name>J3LHE4_ORYBR</name>
<evidence type="ECO:0000313" key="1">
    <source>
        <dbReference type="EnsemblPlants" id="OB02G40610.1"/>
    </source>
</evidence>
<reference evidence="1" key="1">
    <citation type="submission" date="2013-04" db="UniProtKB">
        <authorList>
            <consortium name="EnsemblPlants"/>
        </authorList>
    </citation>
    <scope>IDENTIFICATION</scope>
</reference>
<protein>
    <submittedName>
        <fullName evidence="1">Uncharacterized protein</fullName>
    </submittedName>
</protein>
<sequence length="82" mass="9195">MCSQRSCATAMSDFLQFGTCIILGCDVLLFPVWELCIGLGKVNVFDISIQRKKRNSLASCQHSVRQVLRRSTPNTSRRLDSS</sequence>
<dbReference type="EnsemblPlants" id="OB02G40610.1">
    <property type="protein sequence ID" value="OB02G40610.1"/>
    <property type="gene ID" value="OB02G40610"/>
</dbReference>
<dbReference type="Gramene" id="OB02G40610.1">
    <property type="protein sequence ID" value="OB02G40610.1"/>
    <property type="gene ID" value="OB02G40610"/>
</dbReference>
<dbReference type="Proteomes" id="UP000006038">
    <property type="component" value="Unassembled WGS sequence"/>
</dbReference>
<dbReference type="PROSITE" id="PS51257">
    <property type="entry name" value="PROKAR_LIPOPROTEIN"/>
    <property type="match status" value="1"/>
</dbReference>
<organism evidence="1">
    <name type="scientific">Oryza brachyantha</name>
    <name type="common">malo sina</name>
    <dbReference type="NCBI Taxonomy" id="4533"/>
    <lineage>
        <taxon>Eukaryota</taxon>
        <taxon>Viridiplantae</taxon>
        <taxon>Streptophyta</taxon>
        <taxon>Embryophyta</taxon>
        <taxon>Tracheophyta</taxon>
        <taxon>Spermatophyta</taxon>
        <taxon>Magnoliopsida</taxon>
        <taxon>Liliopsida</taxon>
        <taxon>Poales</taxon>
        <taxon>Poaceae</taxon>
        <taxon>BOP clade</taxon>
        <taxon>Oryzoideae</taxon>
        <taxon>Oryzeae</taxon>
        <taxon>Oryzinae</taxon>
        <taxon>Oryza</taxon>
    </lineage>
</organism>